<dbReference type="PANTHER" id="PTHR42893:SF46">
    <property type="entry name" value="PROTEIN DETOXIFICATION 44, CHLOROPLASTIC"/>
    <property type="match status" value="1"/>
</dbReference>
<gene>
    <name evidence="7" type="ORF">F7732_18675</name>
</gene>
<feature type="transmembrane region" description="Helical" evidence="6">
    <location>
        <begin position="144"/>
        <end position="164"/>
    </location>
</feature>
<feature type="transmembrane region" description="Helical" evidence="6">
    <location>
        <begin position="251"/>
        <end position="270"/>
    </location>
</feature>
<dbReference type="PANTHER" id="PTHR42893">
    <property type="entry name" value="PROTEIN DETOXIFICATION 44, CHLOROPLASTIC-RELATED"/>
    <property type="match status" value="1"/>
</dbReference>
<keyword evidence="5 6" id="KW-0472">Membrane</keyword>
<feature type="transmembrane region" description="Helical" evidence="6">
    <location>
        <begin position="420"/>
        <end position="440"/>
    </location>
</feature>
<evidence type="ECO:0000256" key="6">
    <source>
        <dbReference type="SAM" id="Phobius"/>
    </source>
</evidence>
<feature type="transmembrane region" description="Helical" evidence="6">
    <location>
        <begin position="325"/>
        <end position="343"/>
    </location>
</feature>
<keyword evidence="8" id="KW-1185">Reference proteome</keyword>
<dbReference type="RefSeq" id="WP_151575599.1">
    <property type="nucleotide sequence ID" value="NZ_WBOT01000007.1"/>
</dbReference>
<evidence type="ECO:0000313" key="8">
    <source>
        <dbReference type="Proteomes" id="UP000441354"/>
    </source>
</evidence>
<evidence type="ECO:0000256" key="4">
    <source>
        <dbReference type="ARBA" id="ARBA00022989"/>
    </source>
</evidence>
<dbReference type="InterPro" id="IPR044644">
    <property type="entry name" value="DinF-like"/>
</dbReference>
<dbReference type="GO" id="GO:0005886">
    <property type="term" value="C:plasma membrane"/>
    <property type="evidence" value="ECO:0007669"/>
    <property type="project" value="TreeGrafter"/>
</dbReference>
<organism evidence="7 8">
    <name type="scientific">Bacillus mesophilum</name>
    <dbReference type="NCBI Taxonomy" id="1071718"/>
    <lineage>
        <taxon>Bacteria</taxon>
        <taxon>Bacillati</taxon>
        <taxon>Bacillota</taxon>
        <taxon>Bacilli</taxon>
        <taxon>Bacillales</taxon>
        <taxon>Bacillaceae</taxon>
        <taxon>Bacillus</taxon>
    </lineage>
</organism>
<comment type="caution">
    <text evidence="7">The sequence shown here is derived from an EMBL/GenBank/DDBJ whole genome shotgun (WGS) entry which is preliminary data.</text>
</comment>
<evidence type="ECO:0000256" key="5">
    <source>
        <dbReference type="ARBA" id="ARBA00023136"/>
    </source>
</evidence>
<protein>
    <submittedName>
        <fullName evidence="7">MATE family efflux transporter</fullName>
    </submittedName>
</protein>
<feature type="transmembrane region" description="Helical" evidence="6">
    <location>
        <begin position="103"/>
        <end position="124"/>
    </location>
</feature>
<keyword evidence="4 6" id="KW-1133">Transmembrane helix</keyword>
<feature type="transmembrane region" description="Helical" evidence="6">
    <location>
        <begin position="200"/>
        <end position="220"/>
    </location>
</feature>
<dbReference type="OrthoDB" id="9776324at2"/>
<feature type="transmembrane region" description="Helical" evidence="6">
    <location>
        <begin position="176"/>
        <end position="194"/>
    </location>
</feature>
<name>A0A7V7RJ44_9BACI</name>
<evidence type="ECO:0000256" key="1">
    <source>
        <dbReference type="ARBA" id="ARBA00004141"/>
    </source>
</evidence>
<feature type="transmembrane region" description="Helical" evidence="6">
    <location>
        <begin position="363"/>
        <end position="380"/>
    </location>
</feature>
<evidence type="ECO:0000313" key="7">
    <source>
        <dbReference type="EMBL" id="KAB2330671.1"/>
    </source>
</evidence>
<comment type="subcellular location">
    <subcellularLocation>
        <location evidence="1">Membrane</location>
        <topology evidence="1">Multi-pass membrane protein</topology>
    </subcellularLocation>
</comment>
<keyword evidence="3 6" id="KW-0812">Transmembrane</keyword>
<feature type="transmembrane region" description="Helical" evidence="6">
    <location>
        <begin position="53"/>
        <end position="72"/>
    </location>
</feature>
<reference evidence="7 8" key="1">
    <citation type="journal article" date="2014" name="Arch. Microbiol.">
        <title>Bacillus mesophilum sp. nov., strain IITR-54T, a novel 4-chlorobiphenyl dechlorinating bacterium.</title>
        <authorList>
            <person name="Manickam N."/>
            <person name="Singh N.K."/>
            <person name="Bajaj A."/>
            <person name="Kumar R.M."/>
            <person name="Kaur G."/>
            <person name="Kaur N."/>
            <person name="Bala M."/>
            <person name="Kumar A."/>
            <person name="Mayilraj S."/>
        </authorList>
    </citation>
    <scope>NUCLEOTIDE SEQUENCE [LARGE SCALE GENOMIC DNA]</scope>
    <source>
        <strain evidence="7 8">IITR-54</strain>
    </source>
</reference>
<feature type="transmembrane region" description="Helical" evidence="6">
    <location>
        <begin position="282"/>
        <end position="305"/>
    </location>
</feature>
<dbReference type="AlphaFoldDB" id="A0A7V7RJ44"/>
<dbReference type="CDD" id="cd13136">
    <property type="entry name" value="MATE_DinF_like"/>
    <property type="match status" value="1"/>
</dbReference>
<dbReference type="InterPro" id="IPR002528">
    <property type="entry name" value="MATE_fam"/>
</dbReference>
<dbReference type="Pfam" id="PF01554">
    <property type="entry name" value="MatE"/>
    <property type="match status" value="2"/>
</dbReference>
<dbReference type="Proteomes" id="UP000441354">
    <property type="component" value="Unassembled WGS sequence"/>
</dbReference>
<feature type="transmembrane region" description="Helical" evidence="6">
    <location>
        <begin position="21"/>
        <end position="41"/>
    </location>
</feature>
<sequence length="448" mass="49088">MEMRKSAVSKGLQTTVTHQEYIKLAIPLIIAGISTPLIGAVDTAVVGRMPDPVGIGAVSIGAVIFNTIYWLLGFLRVSTTGLTAQAIGANDKEESALSFLRPMAIAIGIGLIFIILQGPILYVSQKLLGIQSEIESLTSAYFSIRIWGAPFALLNYVLIGWLMGLGKVKLSLATQVYMNICNILLDLLFVLGFGMGVAGVAIATLVAEVSTVFIGLYFVLKMKQIDISSIRWKLILKKEAFMKMLILNRDLFLRSICLLTMTGVFTAMSARMDEVALAANSILLQIHYIIAYLIGGFGNASSILIGKSIGSQQKTLFKRTLSLSFIWGAISAGVLALVVLFFGEPLLSFFTNIQEVRIQAASLLIWMVVYPIVGFWNLQLEGVFSGAAEAKYVRNSIFMALIMFLVYTFAVQSVMTPHQLWLSFIIFTLGRSLFLAMSVGKLERLKFK</sequence>
<feature type="transmembrane region" description="Helical" evidence="6">
    <location>
        <begin position="392"/>
        <end position="414"/>
    </location>
</feature>
<proteinExistence type="inferred from homology"/>
<dbReference type="EMBL" id="WBOT01000007">
    <property type="protein sequence ID" value="KAB2330671.1"/>
    <property type="molecule type" value="Genomic_DNA"/>
</dbReference>
<dbReference type="GO" id="GO:0042910">
    <property type="term" value="F:xenobiotic transmembrane transporter activity"/>
    <property type="evidence" value="ECO:0007669"/>
    <property type="project" value="InterPro"/>
</dbReference>
<accession>A0A7V7RJ44</accession>
<dbReference type="GO" id="GO:0015297">
    <property type="term" value="F:antiporter activity"/>
    <property type="evidence" value="ECO:0007669"/>
    <property type="project" value="InterPro"/>
</dbReference>
<evidence type="ECO:0000256" key="3">
    <source>
        <dbReference type="ARBA" id="ARBA00022692"/>
    </source>
</evidence>
<evidence type="ECO:0000256" key="2">
    <source>
        <dbReference type="ARBA" id="ARBA00010199"/>
    </source>
</evidence>
<dbReference type="NCBIfam" id="TIGR00797">
    <property type="entry name" value="matE"/>
    <property type="match status" value="1"/>
</dbReference>
<comment type="similarity">
    <text evidence="2">Belongs to the multi antimicrobial extrusion (MATE) (TC 2.A.66.1) family.</text>
</comment>